<protein>
    <recommendedName>
        <fullName evidence="5">fructose-bisphosphatase</fullName>
        <ecNumber evidence="5">3.1.3.11</ecNumber>
    </recommendedName>
</protein>
<dbReference type="GO" id="GO:0006002">
    <property type="term" value="P:fructose 6-phosphate metabolic process"/>
    <property type="evidence" value="ECO:0007669"/>
    <property type="project" value="TreeGrafter"/>
</dbReference>
<dbReference type="Pfam" id="PF00316">
    <property type="entry name" value="FBPase"/>
    <property type="match status" value="1"/>
</dbReference>
<evidence type="ECO:0000313" key="14">
    <source>
        <dbReference type="EMBL" id="PHJ26115.1"/>
    </source>
</evidence>
<comment type="catalytic activity">
    <reaction evidence="1">
        <text>beta-D-fructose 1,6-bisphosphate + H2O = beta-D-fructose 6-phosphate + phosphate</text>
        <dbReference type="Rhea" id="RHEA:11064"/>
        <dbReference type="ChEBI" id="CHEBI:15377"/>
        <dbReference type="ChEBI" id="CHEBI:32966"/>
        <dbReference type="ChEBI" id="CHEBI:43474"/>
        <dbReference type="ChEBI" id="CHEBI:57634"/>
        <dbReference type="EC" id="3.1.3.11"/>
    </reaction>
</comment>
<dbReference type="InterPro" id="IPR000146">
    <property type="entry name" value="FBPase_class-1"/>
</dbReference>
<accession>A0A2C6LHY8</accession>
<dbReference type="InterPro" id="IPR028343">
    <property type="entry name" value="FBPtase"/>
</dbReference>
<evidence type="ECO:0000256" key="9">
    <source>
        <dbReference type="ARBA" id="ARBA00022842"/>
    </source>
</evidence>
<keyword evidence="6" id="KW-0963">Cytoplasm</keyword>
<evidence type="ECO:0000256" key="5">
    <source>
        <dbReference type="ARBA" id="ARBA00013093"/>
    </source>
</evidence>
<dbReference type="EMBL" id="MIGC01000018">
    <property type="protein sequence ID" value="PHJ26115.1"/>
    <property type="molecule type" value="Genomic_DNA"/>
</dbReference>
<dbReference type="HAMAP" id="MF_01855">
    <property type="entry name" value="FBPase_class1"/>
    <property type="match status" value="1"/>
</dbReference>
<dbReference type="FunFam" id="3.30.540.10:FF:000002">
    <property type="entry name" value="Fructose-1,6-bisphosphatase class 1"/>
    <property type="match status" value="1"/>
</dbReference>
<comment type="caution">
    <text evidence="14">The sequence shown here is derived from an EMBL/GenBank/DDBJ whole genome shotgun (WGS) entry which is preliminary data.</text>
</comment>
<evidence type="ECO:0000256" key="2">
    <source>
        <dbReference type="ARBA" id="ARBA00001946"/>
    </source>
</evidence>
<evidence type="ECO:0000256" key="4">
    <source>
        <dbReference type="ARBA" id="ARBA00010941"/>
    </source>
</evidence>
<comment type="pathway">
    <text evidence="3">Carbohydrate biosynthesis; Calvin cycle.</text>
</comment>
<dbReference type="GO" id="GO:0006094">
    <property type="term" value="P:gluconeogenesis"/>
    <property type="evidence" value="ECO:0007669"/>
    <property type="project" value="TreeGrafter"/>
</dbReference>
<dbReference type="OrthoDB" id="10256725at2759"/>
<dbReference type="PANTHER" id="PTHR11556">
    <property type="entry name" value="FRUCTOSE-1,6-BISPHOSPHATASE-RELATED"/>
    <property type="match status" value="1"/>
</dbReference>
<dbReference type="Gene3D" id="3.40.190.80">
    <property type="match status" value="1"/>
</dbReference>
<evidence type="ECO:0000313" key="15">
    <source>
        <dbReference type="Proteomes" id="UP000221165"/>
    </source>
</evidence>
<comment type="similarity">
    <text evidence="4 11">Belongs to the FBPase class 1 family.</text>
</comment>
<dbReference type="GO" id="GO:0006000">
    <property type="term" value="P:fructose metabolic process"/>
    <property type="evidence" value="ECO:0007669"/>
    <property type="project" value="TreeGrafter"/>
</dbReference>
<dbReference type="InterPro" id="IPR020548">
    <property type="entry name" value="Fructose_bisphosphatase_AS"/>
</dbReference>
<evidence type="ECO:0000256" key="1">
    <source>
        <dbReference type="ARBA" id="ARBA00001273"/>
    </source>
</evidence>
<comment type="cofactor">
    <cofactor evidence="2">
        <name>Mg(2+)</name>
        <dbReference type="ChEBI" id="CHEBI:18420"/>
    </cofactor>
</comment>
<evidence type="ECO:0000259" key="13">
    <source>
        <dbReference type="Pfam" id="PF18913"/>
    </source>
</evidence>
<gene>
    <name evidence="14" type="ORF">CSUI_000032</name>
</gene>
<dbReference type="PROSITE" id="PS00124">
    <property type="entry name" value="FBPASE"/>
    <property type="match status" value="1"/>
</dbReference>
<dbReference type="PRINTS" id="PR00115">
    <property type="entry name" value="F16BPHPHTASE"/>
</dbReference>
<dbReference type="AlphaFoldDB" id="A0A2C6LHY8"/>
<evidence type="ECO:0000256" key="10">
    <source>
        <dbReference type="ARBA" id="ARBA00023277"/>
    </source>
</evidence>
<evidence type="ECO:0000259" key="12">
    <source>
        <dbReference type="Pfam" id="PF00316"/>
    </source>
</evidence>
<dbReference type="Pfam" id="PF18913">
    <property type="entry name" value="FBPase_C"/>
    <property type="match status" value="1"/>
</dbReference>
<dbReference type="GO" id="GO:0005829">
    <property type="term" value="C:cytosol"/>
    <property type="evidence" value="ECO:0007669"/>
    <property type="project" value="TreeGrafter"/>
</dbReference>
<dbReference type="PIRSF" id="PIRSF000904">
    <property type="entry name" value="FBPtase_SBPase"/>
    <property type="match status" value="1"/>
</dbReference>
<dbReference type="EC" id="3.1.3.11" evidence="5"/>
<keyword evidence="10 11" id="KW-0119">Carbohydrate metabolism</keyword>
<dbReference type="GO" id="GO:0046872">
    <property type="term" value="F:metal ion binding"/>
    <property type="evidence" value="ECO:0007669"/>
    <property type="project" value="UniProtKB-KW"/>
</dbReference>
<sequence>MGYFFLPTLHTLSGGACFACFFFSSQSLQDDIGLTFYCEDASATLDVFPHVPFLRPSLPRFRCPFFRAFRFFSPLITMAAPSSISSAPIPELGEFIIANKEKLRNTGQESEMNRLLTAIKLAAKVVNREINKAGLGDILGAAGNQNVQGEEQQKLDVFANHKFIQALVNREVVCGICTEEDDDFIVVNKDAHFVMLMDPLDGSSNIDVNVSVGTIFSIYQRVSPLGTAPELRDFLQPGNAQIAAGYVLYGSSTMLVMTTGDGVHGFTLDPSLGTFFLSHRGMRFPAKARIYSVNEGNYKAFPEGVKRFLEECHDDKNGPFSLRYIGSLVSDFHRNLLQGGIYLYPPTKKDKKGKLRLLYEANPMAFLAEQAGGKATDGFDRILDIQPTELHQRVPLVVGTDFLVDRVDKLMGEYSPECRLHGDTLVKNGAKSSQQSNGTGNE</sequence>
<keyword evidence="9" id="KW-0460">Magnesium</keyword>
<keyword evidence="8 11" id="KW-0378">Hydrolase</keyword>
<keyword evidence="15" id="KW-1185">Reference proteome</keyword>
<proteinExistence type="inferred from homology"/>
<dbReference type="FunFam" id="3.40.190.80:FF:000001">
    <property type="entry name" value="Fructose-1,6-bisphosphatase class 1"/>
    <property type="match status" value="1"/>
</dbReference>
<feature type="domain" description="Fructose-1-6-bisphosphatase class I N-terminal" evidence="12">
    <location>
        <begin position="92"/>
        <end position="279"/>
    </location>
</feature>
<keyword evidence="7" id="KW-0479">Metal-binding</keyword>
<dbReference type="RefSeq" id="XP_067927760.1">
    <property type="nucleotide sequence ID" value="XM_068060267.1"/>
</dbReference>
<dbReference type="InterPro" id="IPR033391">
    <property type="entry name" value="FBPase_N"/>
</dbReference>
<organism evidence="14 15">
    <name type="scientific">Cystoisospora suis</name>
    <dbReference type="NCBI Taxonomy" id="483139"/>
    <lineage>
        <taxon>Eukaryota</taxon>
        <taxon>Sar</taxon>
        <taxon>Alveolata</taxon>
        <taxon>Apicomplexa</taxon>
        <taxon>Conoidasida</taxon>
        <taxon>Coccidia</taxon>
        <taxon>Eucoccidiorida</taxon>
        <taxon>Eimeriorina</taxon>
        <taxon>Sarcocystidae</taxon>
        <taxon>Cystoisospora</taxon>
    </lineage>
</organism>
<dbReference type="GeneID" id="94423478"/>
<dbReference type="Proteomes" id="UP000221165">
    <property type="component" value="Unassembled WGS sequence"/>
</dbReference>
<dbReference type="PANTHER" id="PTHR11556:SF35">
    <property type="entry name" value="SEDOHEPTULOSE-1,7-BISPHOSPHATASE, CHLOROPLASTIC"/>
    <property type="match status" value="1"/>
</dbReference>
<dbReference type="NCBIfam" id="NF006778">
    <property type="entry name" value="PRK09293.1-1"/>
    <property type="match status" value="1"/>
</dbReference>
<evidence type="ECO:0000256" key="11">
    <source>
        <dbReference type="RuleBase" id="RU000508"/>
    </source>
</evidence>
<dbReference type="PIRSF" id="PIRSF500210">
    <property type="entry name" value="FBPtase"/>
    <property type="match status" value="1"/>
</dbReference>
<evidence type="ECO:0000256" key="3">
    <source>
        <dbReference type="ARBA" id="ARBA00005215"/>
    </source>
</evidence>
<dbReference type="VEuPathDB" id="ToxoDB:CSUI_000032"/>
<dbReference type="SUPFAM" id="SSF56655">
    <property type="entry name" value="Carbohydrate phosphatase"/>
    <property type="match status" value="1"/>
</dbReference>
<dbReference type="CDD" id="cd00354">
    <property type="entry name" value="FBPase"/>
    <property type="match status" value="1"/>
</dbReference>
<name>A0A2C6LHY8_9APIC</name>
<dbReference type="InterPro" id="IPR044015">
    <property type="entry name" value="FBPase_C_dom"/>
</dbReference>
<evidence type="ECO:0000256" key="8">
    <source>
        <dbReference type="ARBA" id="ARBA00022801"/>
    </source>
</evidence>
<dbReference type="GO" id="GO:0042132">
    <property type="term" value="F:fructose 1,6-bisphosphate 1-phosphatase activity"/>
    <property type="evidence" value="ECO:0007669"/>
    <property type="project" value="UniProtKB-EC"/>
</dbReference>
<dbReference type="GO" id="GO:0030388">
    <property type="term" value="P:fructose 1,6-bisphosphate metabolic process"/>
    <property type="evidence" value="ECO:0007669"/>
    <property type="project" value="TreeGrafter"/>
</dbReference>
<evidence type="ECO:0000256" key="6">
    <source>
        <dbReference type="ARBA" id="ARBA00022490"/>
    </source>
</evidence>
<evidence type="ECO:0000256" key="7">
    <source>
        <dbReference type="ARBA" id="ARBA00022723"/>
    </source>
</evidence>
<feature type="domain" description="Fructose-1-6-bisphosphatase class 1 C-terminal" evidence="13">
    <location>
        <begin position="285"/>
        <end position="411"/>
    </location>
</feature>
<dbReference type="GO" id="GO:0005986">
    <property type="term" value="P:sucrose biosynthetic process"/>
    <property type="evidence" value="ECO:0007669"/>
    <property type="project" value="TreeGrafter"/>
</dbReference>
<dbReference type="Gene3D" id="3.30.540.10">
    <property type="entry name" value="Fructose-1,6-Bisphosphatase, subunit A, domain 1"/>
    <property type="match status" value="1"/>
</dbReference>
<reference evidence="14 15" key="1">
    <citation type="journal article" date="2017" name="Int. J. Parasitol.">
        <title>The genome of the protozoan parasite Cystoisospora suis and a reverse vaccinology approach to identify vaccine candidates.</title>
        <authorList>
            <person name="Palmieri N."/>
            <person name="Shrestha A."/>
            <person name="Ruttkowski B."/>
            <person name="Beck T."/>
            <person name="Vogl C."/>
            <person name="Tomley F."/>
            <person name="Blake D.P."/>
            <person name="Joachim A."/>
        </authorList>
    </citation>
    <scope>NUCLEOTIDE SEQUENCE [LARGE SCALE GENOMIC DNA]</scope>
    <source>
        <strain evidence="14 15">Wien I</strain>
    </source>
</reference>